<dbReference type="Proteomes" id="UP000694871">
    <property type="component" value="Unplaced"/>
</dbReference>
<reference evidence="3" key="1">
    <citation type="submission" date="2025-08" db="UniProtKB">
        <authorList>
            <consortium name="RefSeq"/>
        </authorList>
    </citation>
    <scope>IDENTIFICATION</scope>
</reference>
<name>A0ABM1K1J0_GEKJA</name>
<feature type="region of interest" description="Disordered" evidence="1">
    <location>
        <begin position="1"/>
        <end position="96"/>
    </location>
</feature>
<dbReference type="GeneID" id="107111160"/>
<keyword evidence="2" id="KW-1185">Reference proteome</keyword>
<evidence type="ECO:0000313" key="2">
    <source>
        <dbReference type="Proteomes" id="UP000694871"/>
    </source>
</evidence>
<evidence type="ECO:0000313" key="3">
    <source>
        <dbReference type="RefSeq" id="XP_015267577.1"/>
    </source>
</evidence>
<evidence type="ECO:0000256" key="1">
    <source>
        <dbReference type="SAM" id="MobiDB-lite"/>
    </source>
</evidence>
<accession>A0ABM1K1J0</accession>
<organism evidence="2 3">
    <name type="scientific">Gekko japonicus</name>
    <name type="common">Schlegel's Japanese gecko</name>
    <dbReference type="NCBI Taxonomy" id="146911"/>
    <lineage>
        <taxon>Eukaryota</taxon>
        <taxon>Metazoa</taxon>
        <taxon>Chordata</taxon>
        <taxon>Craniata</taxon>
        <taxon>Vertebrata</taxon>
        <taxon>Euteleostomi</taxon>
        <taxon>Lepidosauria</taxon>
        <taxon>Squamata</taxon>
        <taxon>Bifurcata</taxon>
        <taxon>Gekkota</taxon>
        <taxon>Gekkonidae</taxon>
        <taxon>Gekkoninae</taxon>
        <taxon>Gekko</taxon>
    </lineage>
</organism>
<sequence>MEEVSGQACSAEDPELKLQDSPCADTVPVAHGKGKLKPRVYPSQTSSGKKSCPVQEMVPVQKANANQAKTMGGSIPQPRASSKSSNSRSCQTRTRSIPTSALATKLPVPVLRSIPKTNSPVTDSGSFYMSADTPFWYLSEQQVTSDQEGSLQFFSRPGHVVAVEAPPPNWIDQKNIPDLQQFQTGKRSMKIPEDLEVVKFVFLSIVQ</sequence>
<dbReference type="RefSeq" id="XP_015267577.1">
    <property type="nucleotide sequence ID" value="XM_015412091.1"/>
</dbReference>
<gene>
    <name evidence="3" type="primary">LOC107111160</name>
</gene>
<protein>
    <submittedName>
        <fullName evidence="3">Uncharacterized protein LOC107111160</fullName>
    </submittedName>
</protein>
<proteinExistence type="predicted"/>